<accession>A0A1Z4JRF4</accession>
<dbReference type="AlphaFoldDB" id="A0A1Z4JRF4"/>
<dbReference type="SMART" id="SM00382">
    <property type="entry name" value="AAA"/>
    <property type="match status" value="1"/>
</dbReference>
<reference evidence="2 3" key="1">
    <citation type="submission" date="2017-06" db="EMBL/GenBank/DDBJ databases">
        <title>Genome sequencing of cyanobaciteial culture collection at National Institute for Environmental Studies (NIES).</title>
        <authorList>
            <person name="Hirose Y."/>
            <person name="Shimura Y."/>
            <person name="Fujisawa T."/>
            <person name="Nakamura Y."/>
            <person name="Kawachi M."/>
        </authorList>
    </citation>
    <scope>NUCLEOTIDE SEQUENCE [LARGE SCALE GENOMIC DNA]</scope>
    <source>
        <strain evidence="2 3">NIES-2135</strain>
        <plasmid evidence="3">Plasmid Plasmid1 dna</plasmid>
    </source>
</reference>
<evidence type="ECO:0000259" key="1">
    <source>
        <dbReference type="SMART" id="SM00382"/>
    </source>
</evidence>
<dbReference type="EMBL" id="AP018204">
    <property type="protein sequence ID" value="BAY59299.1"/>
    <property type="molecule type" value="Genomic_DNA"/>
</dbReference>
<dbReference type="Proteomes" id="UP000217895">
    <property type="component" value="Plasmid Plasmid1 dna"/>
</dbReference>
<organism evidence="2 3">
    <name type="scientific">Leptolyngbya boryana NIES-2135</name>
    <dbReference type="NCBI Taxonomy" id="1973484"/>
    <lineage>
        <taxon>Bacteria</taxon>
        <taxon>Bacillati</taxon>
        <taxon>Cyanobacteriota</taxon>
        <taxon>Cyanophyceae</taxon>
        <taxon>Leptolyngbyales</taxon>
        <taxon>Leptolyngbyaceae</taxon>
        <taxon>Leptolyngbya group</taxon>
        <taxon>Leptolyngbya</taxon>
    </lineage>
</organism>
<protein>
    <submittedName>
        <fullName evidence="2">AAA ATPase central domain-containing protein</fullName>
    </submittedName>
</protein>
<sequence length="328" mass="36878">MSTAQQVIALLKSHIEGEEQQFYTVAMQVAAHEAKQGHSRVAQEIRDLIDRAKQSRSPNIGTKSGPTPLIQPKGELATLLSARYSTMRLSDMVLDANLCRRLERVIHENINRRRLEEHNLSPRRKLLLVGPPGSGKSMTAEVLAGELQLPLFTVLYDTLITKFMGETASQLRLIFDAMSATRGVYFFDEFDAIGAQRSNVNDVGEIRRVLNSCLQFLENDQSPSLIIAATNHPELLDKALFRRFDDVIQYELPTPSVIQQLIQTRISNFKASWSDWQPIVGGAEGLSQAEIIRAIEDTVKATVLEEKKVILEQLLIDSLIERKNATFR</sequence>
<dbReference type="Gene3D" id="3.40.50.300">
    <property type="entry name" value="P-loop containing nucleotide triphosphate hydrolases"/>
    <property type="match status" value="1"/>
</dbReference>
<dbReference type="InterPro" id="IPR050168">
    <property type="entry name" value="AAA_ATPase_domain"/>
</dbReference>
<keyword evidence="2" id="KW-0614">Plasmid</keyword>
<dbReference type="Pfam" id="PF00004">
    <property type="entry name" value="AAA"/>
    <property type="match status" value="1"/>
</dbReference>
<feature type="domain" description="AAA+ ATPase" evidence="1">
    <location>
        <begin position="122"/>
        <end position="254"/>
    </location>
</feature>
<gene>
    <name evidence="2" type="ORF">NIES2135_61760</name>
</gene>
<geneLocation type="plasmid" evidence="2">
    <name>plasmid1</name>
</geneLocation>
<dbReference type="SUPFAM" id="SSF52540">
    <property type="entry name" value="P-loop containing nucleoside triphosphate hydrolases"/>
    <property type="match status" value="1"/>
</dbReference>
<evidence type="ECO:0000313" key="3">
    <source>
        <dbReference type="Proteomes" id="UP000217895"/>
    </source>
</evidence>
<dbReference type="GO" id="GO:0005524">
    <property type="term" value="F:ATP binding"/>
    <property type="evidence" value="ECO:0007669"/>
    <property type="project" value="InterPro"/>
</dbReference>
<dbReference type="PANTHER" id="PTHR23077">
    <property type="entry name" value="AAA-FAMILY ATPASE"/>
    <property type="match status" value="1"/>
</dbReference>
<dbReference type="CDD" id="cd19481">
    <property type="entry name" value="RecA-like_protease"/>
    <property type="match status" value="1"/>
</dbReference>
<dbReference type="InterPro" id="IPR027417">
    <property type="entry name" value="P-loop_NTPase"/>
</dbReference>
<name>A0A1Z4JRF4_LEPBY</name>
<dbReference type="InterPro" id="IPR003593">
    <property type="entry name" value="AAA+_ATPase"/>
</dbReference>
<dbReference type="PANTHER" id="PTHR23077:SF198">
    <property type="entry name" value="ATP-DEPENDENT ZINC METALLOPROTEASE FTSH"/>
    <property type="match status" value="1"/>
</dbReference>
<dbReference type="InterPro" id="IPR003959">
    <property type="entry name" value="ATPase_AAA_core"/>
</dbReference>
<keyword evidence="3" id="KW-1185">Reference proteome</keyword>
<dbReference type="GO" id="GO:0016887">
    <property type="term" value="F:ATP hydrolysis activity"/>
    <property type="evidence" value="ECO:0007669"/>
    <property type="project" value="InterPro"/>
</dbReference>
<evidence type="ECO:0000313" key="2">
    <source>
        <dbReference type="EMBL" id="BAY59299.1"/>
    </source>
</evidence>
<proteinExistence type="predicted"/>